<keyword evidence="6" id="KW-0333">Golgi apparatus</keyword>
<evidence type="ECO:0000256" key="2">
    <source>
        <dbReference type="ARBA" id="ARBA00004481"/>
    </source>
</evidence>
<evidence type="ECO:0000256" key="7">
    <source>
        <dbReference type="ARBA" id="ARBA00023136"/>
    </source>
</evidence>
<gene>
    <name evidence="11" type="ORF">LAZ67_11003758</name>
</gene>
<keyword evidence="5" id="KW-0967">Endosome</keyword>
<dbReference type="Pfam" id="PF13358">
    <property type="entry name" value="DDE_3"/>
    <property type="match status" value="1"/>
</dbReference>
<protein>
    <recommendedName>
        <fullName evidence="4">Vacuolar protein sorting-associated protein 53 homolog</fullName>
    </recommendedName>
</protein>
<dbReference type="InterPro" id="IPR038260">
    <property type="entry name" value="Vps53_C_sf"/>
</dbReference>
<feature type="compositionally biased region" description="Polar residues" evidence="9">
    <location>
        <begin position="1012"/>
        <end position="1021"/>
    </location>
</feature>
<keyword evidence="8" id="KW-0863">Zinc-finger</keyword>
<dbReference type="InterPro" id="IPR039766">
    <property type="entry name" value="Vps53"/>
</dbReference>
<feature type="region of interest" description="Disordered" evidence="9">
    <location>
        <begin position="636"/>
        <end position="655"/>
    </location>
</feature>
<dbReference type="InterPro" id="IPR036397">
    <property type="entry name" value="RNaseH_sf"/>
</dbReference>
<evidence type="ECO:0000259" key="10">
    <source>
        <dbReference type="PROSITE" id="PS50158"/>
    </source>
</evidence>
<feature type="region of interest" description="Disordered" evidence="9">
    <location>
        <begin position="1376"/>
        <end position="1408"/>
    </location>
</feature>
<evidence type="ECO:0000256" key="8">
    <source>
        <dbReference type="PROSITE-ProRule" id="PRU00047"/>
    </source>
</evidence>
<accession>A0ABY6L3L9</accession>
<dbReference type="EMBL" id="CP092873">
    <property type="protein sequence ID" value="UYV74518.1"/>
    <property type="molecule type" value="Genomic_DNA"/>
</dbReference>
<dbReference type="Pfam" id="PF01498">
    <property type="entry name" value="HTH_Tnp_Tc3_2"/>
    <property type="match status" value="1"/>
</dbReference>
<feature type="domain" description="CCHC-type" evidence="10">
    <location>
        <begin position="461"/>
        <end position="476"/>
    </location>
</feature>
<dbReference type="Pfam" id="PF04100">
    <property type="entry name" value="Vps53_N"/>
    <property type="match status" value="3"/>
</dbReference>
<feature type="region of interest" description="Disordered" evidence="9">
    <location>
        <begin position="1012"/>
        <end position="1081"/>
    </location>
</feature>
<dbReference type="PANTHER" id="PTHR12820:SF0">
    <property type="entry name" value="VACUOLAR PROTEIN SORTING-ASSOCIATED PROTEIN 53 HOMOLOG"/>
    <property type="match status" value="1"/>
</dbReference>
<keyword evidence="12" id="KW-1185">Reference proteome</keyword>
<dbReference type="InterPro" id="IPR001878">
    <property type="entry name" value="Znf_CCHC"/>
</dbReference>
<evidence type="ECO:0000256" key="9">
    <source>
        <dbReference type="SAM" id="MobiDB-lite"/>
    </source>
</evidence>
<evidence type="ECO:0000256" key="6">
    <source>
        <dbReference type="ARBA" id="ARBA00023034"/>
    </source>
</evidence>
<dbReference type="InterPro" id="IPR038717">
    <property type="entry name" value="Tc1-like_DDE_dom"/>
</dbReference>
<dbReference type="InterPro" id="IPR031745">
    <property type="entry name" value="Vps53_C"/>
</dbReference>
<keyword evidence="7" id="KW-0472">Membrane</keyword>
<name>A0ABY6L3L9_9ARAC</name>
<evidence type="ECO:0000256" key="3">
    <source>
        <dbReference type="ARBA" id="ARBA00008628"/>
    </source>
</evidence>
<evidence type="ECO:0000256" key="5">
    <source>
        <dbReference type="ARBA" id="ARBA00022753"/>
    </source>
</evidence>
<feature type="region of interest" description="Disordered" evidence="9">
    <location>
        <begin position="240"/>
        <end position="279"/>
    </location>
</feature>
<dbReference type="InterPro" id="IPR002492">
    <property type="entry name" value="Transposase_Tc1-like"/>
</dbReference>
<dbReference type="PROSITE" id="PS50158">
    <property type="entry name" value="ZF_CCHC"/>
    <property type="match status" value="1"/>
</dbReference>
<keyword evidence="8" id="KW-0479">Metal-binding</keyword>
<organism evidence="11 12">
    <name type="scientific">Cordylochernes scorpioides</name>
    <dbReference type="NCBI Taxonomy" id="51811"/>
    <lineage>
        <taxon>Eukaryota</taxon>
        <taxon>Metazoa</taxon>
        <taxon>Ecdysozoa</taxon>
        <taxon>Arthropoda</taxon>
        <taxon>Chelicerata</taxon>
        <taxon>Arachnida</taxon>
        <taxon>Pseudoscorpiones</taxon>
        <taxon>Cheliferoidea</taxon>
        <taxon>Chernetidae</taxon>
        <taxon>Cordylochernes</taxon>
    </lineage>
</organism>
<dbReference type="Gene3D" id="1.10.357.110">
    <property type="entry name" value="Vacuolar protein sorting-associated protein 53, C-terminus"/>
    <property type="match status" value="1"/>
</dbReference>
<proteinExistence type="inferred from homology"/>
<sequence length="1620" mass="178685">MANTTTLDFDDDIIEDENFNSTITFAPEVQKSIEEVLSTTDPLDAPDFNAIDYINSLFPTEQSLSSIDEVMARMRGKIRHLDEDIRGVIRGQTATGQDGQVALDEAHRTIELLFIRIRDIKARAEKSEQMTVVLMGGQNRCLCGLCGDMMICPPGEGDHQGHQTTGPCQATPHHFHHHTEPSPYVGGGCRFPTLWPTLTARCDRSLIRRRQYGDVASLLQGVVNVLDHFKSYQSIPQLRRLADQESPSRPVEQRSSGVATSRRTGPTPRRRPPAGGATGVQMIRATRADIADARARQRSSTEDNCVFVEHCPDFGSTHYLQAVEELVGGAGNVLQVMKMDGHMLVGLSTKALAERLIRDGLDISHTHLRAFPFKKRAERITVGNLPFFVDDAAVIEALKPYSDVTSIVPIWLRAGRYTFTDGRREAFILLKEGSDLEKIPTRVIIRNKGNVLSAFISYGVKCSRCGRQGHCRANCPIIPGRASNNAQPQPAPPPSGASSTESRQLNRPTPTAPAPSPKRPAPQTSAPGTSAALPARTSSDTVAPSSEPMEIAAEVLAPSTSNSAPQAVKPMEAPEAPADLRPPASQPAGGMLTSVFGVYKEYNFNSPTRCTSDNVSRVHTIKTEVAQQITADFHNSFAGPNAKDGSGRPRATTEQDDRAIVRMAVTAPESTLSTIQRVTGTQMTINRRLRERNLRARRPLRCLPLTPVHRQVRLQWCRERSTWNCADWGRIVFSDESRFLLCPDDRRKRVWIRPGQRVDPGLTVEHHTGPQQGVMVWGAISFDSRTPLVVIPGTLTAQRYVDDILRPVLLPFLSHHPGLTFQQDNARPHTARVTMDCLQSCRTLLWPARSPDLSPIEHIWDNFTPNQQLAEACLVISILDPKVNLICLHKNLKLYVCATRRDLLKWFVALQLVEYTHLFQESQDIAWLDKIDRRYAWLKKHLVEFDEKFGRMFPPDWELSERIAIEFCHVTRRELAKLLKARLQEIDVRLLLFSIQRTVTFEMQLGHRFSGSTLETRTLPQPTTNTPSSPPATPPAASNPFEDGSTDDANNPFAEDAAAETQANFEKEDGRKASKTASATSPALQNPFQGIISSCFEPHLNIYVESQDKITPSYRAKVSFKEMSSYRRTSANRSQGWNPQQCCVCVVPQTPSQMLEKFASEVQKSRGASAVTVLPSCGDLFVFYKKCLVQCTQLSTGRPMLALASTFQKYLREYATRVLQGSLPSCVLPNVALRQRELFTLRRQGSSLLVSNPASLISSLLKEGEVGGSSFSPAEQAHVCTVLSTAEYCLETTQQCLLTSVCCPAGGKTEGESGPRTVRDGGLWSGTRPLLQVGSLCPYANSFLKPKCDLPLHPATGGGPGSRLRARTWCHDEAAVGSRGGRRRPVSLRDSPGCPPPTQPASAPGTSSSVQAILHPALPQVCQVLSLSHCVLHLSDSPSYDRVLCSSFIPRFVAQLFKCRPLSPVGAEQLLLDTHMLKTVLLELPTLGADVARKPPASYIKIVVKGMTKAEMLLKVVMAPHSPPENFVDNFIKLLPESDQTEFQKVLDMKVCFTEGRRIVMAGGAEDRTVRHVGDVLGPPPGGSTVHRCHGSRYTARRVKPHPETEAAGPQQTLTFQLSY</sequence>
<feature type="compositionally biased region" description="Pro residues" evidence="9">
    <location>
        <begin position="510"/>
        <end position="520"/>
    </location>
</feature>
<evidence type="ECO:0000256" key="4">
    <source>
        <dbReference type="ARBA" id="ARBA00014103"/>
    </source>
</evidence>
<feature type="compositionally biased region" description="Polar residues" evidence="9">
    <location>
        <begin position="500"/>
        <end position="509"/>
    </location>
</feature>
<dbReference type="Pfam" id="PF16854">
    <property type="entry name" value="VPS53_C"/>
    <property type="match status" value="1"/>
</dbReference>
<feature type="region of interest" description="Disordered" evidence="9">
    <location>
        <begin position="482"/>
        <end position="588"/>
    </location>
</feature>
<feature type="compositionally biased region" description="Basic and acidic residues" evidence="9">
    <location>
        <begin position="645"/>
        <end position="655"/>
    </location>
</feature>
<evidence type="ECO:0000313" key="12">
    <source>
        <dbReference type="Proteomes" id="UP001235939"/>
    </source>
</evidence>
<comment type="subcellular location">
    <subcellularLocation>
        <location evidence="2">Endosome membrane</location>
        <topology evidence="2">Peripheral membrane protein</topology>
    </subcellularLocation>
    <subcellularLocation>
        <location evidence="1">Golgi apparatus</location>
        <location evidence="1">trans-Golgi network membrane</location>
        <topology evidence="1">Peripheral membrane protein</topology>
    </subcellularLocation>
</comment>
<reference evidence="11 12" key="1">
    <citation type="submission" date="2022-01" db="EMBL/GenBank/DDBJ databases">
        <title>A chromosomal length assembly of Cordylochernes scorpioides.</title>
        <authorList>
            <person name="Zeh D."/>
            <person name="Zeh J."/>
        </authorList>
    </citation>
    <scope>NUCLEOTIDE SEQUENCE [LARGE SCALE GENOMIC DNA]</scope>
    <source>
        <strain evidence="11">IN4F17</strain>
        <tissue evidence="11">Whole Body</tissue>
    </source>
</reference>
<dbReference type="Proteomes" id="UP001235939">
    <property type="component" value="Chromosome 11"/>
</dbReference>
<dbReference type="PANTHER" id="PTHR12820">
    <property type="entry name" value="VACUOLAR SORTING PROTEIN 53"/>
    <property type="match status" value="1"/>
</dbReference>
<dbReference type="Gene3D" id="3.30.420.10">
    <property type="entry name" value="Ribonuclease H-like superfamily/Ribonuclease H"/>
    <property type="match status" value="1"/>
</dbReference>
<comment type="similarity">
    <text evidence="3">Belongs to the VPS53 family.</text>
</comment>
<dbReference type="InterPro" id="IPR007234">
    <property type="entry name" value="Vps53_N"/>
</dbReference>
<evidence type="ECO:0000256" key="1">
    <source>
        <dbReference type="ARBA" id="ARBA00004150"/>
    </source>
</evidence>
<feature type="non-terminal residue" evidence="11">
    <location>
        <position position="1620"/>
    </location>
</feature>
<keyword evidence="8" id="KW-0862">Zinc</keyword>
<evidence type="ECO:0000313" key="11">
    <source>
        <dbReference type="EMBL" id="UYV74518.1"/>
    </source>
</evidence>